<accession>A0A2V1IR41</accession>
<keyword evidence="1" id="KW-1133">Transmembrane helix</keyword>
<dbReference type="AlphaFoldDB" id="A0A2V1IR41"/>
<comment type="caution">
    <text evidence="2">The sequence shown here is derived from an EMBL/GenBank/DDBJ whole genome shotgun (WGS) entry which is preliminary data.</text>
</comment>
<dbReference type="GeneID" id="93423439"/>
<dbReference type="RefSeq" id="WP_107036824.1">
    <property type="nucleotide sequence ID" value="NZ_CP098825.1"/>
</dbReference>
<keyword evidence="1" id="KW-0472">Membrane</keyword>
<dbReference type="Pfam" id="PF04246">
    <property type="entry name" value="RseC_MucC"/>
    <property type="match status" value="1"/>
</dbReference>
<feature type="transmembrane region" description="Helical" evidence="1">
    <location>
        <begin position="114"/>
        <end position="133"/>
    </location>
</feature>
<sequence length="154" mass="16526">MSLFFTMGLYIFDSMKEFTATVISVDGDRAVVALELHEEACEVCRLSSVCMRPGECVLEVGIDMSDSIVPGNPVVIRDAGCSASRMMLLGLLLPLGVLVGVAVAASWIGMNDVLSAVSAVMAAMSVYAVLYLMRRRAFPTSDMVCESLDCRRAS</sequence>
<protein>
    <recommendedName>
        <fullName evidence="4">Fis family transcriptional regulator</fullName>
    </recommendedName>
</protein>
<evidence type="ECO:0000256" key="1">
    <source>
        <dbReference type="SAM" id="Phobius"/>
    </source>
</evidence>
<feature type="transmembrane region" description="Helical" evidence="1">
    <location>
        <begin position="86"/>
        <end position="108"/>
    </location>
</feature>
<reference evidence="3" key="1">
    <citation type="submission" date="2018-02" db="EMBL/GenBank/DDBJ databases">
        <authorList>
            <person name="Clavel T."/>
            <person name="Strowig T."/>
        </authorList>
    </citation>
    <scope>NUCLEOTIDE SEQUENCE [LARGE SCALE GENOMIC DNA]</scope>
    <source>
        <strain evidence="3">DSM 100764</strain>
    </source>
</reference>
<organism evidence="2 3">
    <name type="scientific">Paramuribaculum intestinale</name>
    <dbReference type="NCBI Taxonomy" id="2094151"/>
    <lineage>
        <taxon>Bacteria</taxon>
        <taxon>Pseudomonadati</taxon>
        <taxon>Bacteroidota</taxon>
        <taxon>Bacteroidia</taxon>
        <taxon>Bacteroidales</taxon>
        <taxon>Muribaculaceae</taxon>
        <taxon>Paramuribaculum</taxon>
    </lineage>
</organism>
<dbReference type="EMBL" id="PUBV01000033">
    <property type="protein sequence ID" value="PWB06135.1"/>
    <property type="molecule type" value="Genomic_DNA"/>
</dbReference>
<keyword evidence="1" id="KW-0812">Transmembrane</keyword>
<evidence type="ECO:0008006" key="4">
    <source>
        <dbReference type="Google" id="ProtNLM"/>
    </source>
</evidence>
<name>A0A2V1IR41_9BACT</name>
<gene>
    <name evidence="2" type="ORF">C5O25_11180</name>
</gene>
<dbReference type="Proteomes" id="UP000244925">
    <property type="component" value="Unassembled WGS sequence"/>
</dbReference>
<proteinExistence type="predicted"/>
<evidence type="ECO:0000313" key="3">
    <source>
        <dbReference type="Proteomes" id="UP000244925"/>
    </source>
</evidence>
<evidence type="ECO:0000313" key="2">
    <source>
        <dbReference type="EMBL" id="PWB06135.1"/>
    </source>
</evidence>
<keyword evidence="3" id="KW-1185">Reference proteome</keyword>